<dbReference type="AlphaFoldDB" id="A0ABD5YH84"/>
<dbReference type="RefSeq" id="WP_390204417.1">
    <property type="nucleotide sequence ID" value="NZ_JBHSZC010000001.1"/>
</dbReference>
<evidence type="ECO:0000313" key="7">
    <source>
        <dbReference type="EMBL" id="MFC7188721.1"/>
    </source>
</evidence>
<sequence length="611" mass="66260">MGNESSGRLGRFLKGSSIIFVGFIIQLGLGFVGKLLIGRLLGNVNYGLVNIGVTVMSTAGIILLLGLDTGISRYLPRQERSADRRGVLVSAFSVVMPVALIAGVLMAVFAGDIASIIFKDPAAEPIIQIFAMTLPVMILIRLTGGTIRGQQEALPRVLLQNIGLPVVRFGLIVVVVLALGLGAGGVSKAYLGAYALIGLGALYYLYRYTNLFDRTPATPMRRKLLVFSAPLIIASTMNMIHANIDVFILGFFQSTGEIGVYTAVYPLSKLLKVGLTTFGFLFMPLISELHSNGERGEMRRTYQIVSKWVLLMTLPVLLVYLTYPDIVIRYTFGPEYISGGLPLAVLSIGFFAHTVSGPSGDTLTAQGKSKLVMIDNIVVAVVNVGLNLILVPRYSVLGAAIATTVAFLAMNSLYVIQLYRSIGVHPFRRATLGPALGSIAVWVGLTQLVGAVWTVTGPLFLLLTTVFGVVYLGLILVLGGSKLRKSISLRREKRGRGSIWEDFVLFSIDSHSDRLGDTPSIIVGSQRETAHEEAVVLLEDRRLLRNAVNETERQSLLECVARSESGTTNDGYVISDGVVELSERRSESVRDSDFLDSVEITQELRCQLSRI</sequence>
<feature type="transmembrane region" description="Helical" evidence="6">
    <location>
        <begin position="87"/>
        <end position="110"/>
    </location>
</feature>
<dbReference type="CDD" id="cd13128">
    <property type="entry name" value="MATE_Wzx_like"/>
    <property type="match status" value="1"/>
</dbReference>
<feature type="transmembrane region" description="Helical" evidence="6">
    <location>
        <begin position="372"/>
        <end position="390"/>
    </location>
</feature>
<dbReference type="GO" id="GO:0005886">
    <property type="term" value="C:plasma membrane"/>
    <property type="evidence" value="ECO:0007669"/>
    <property type="project" value="UniProtKB-SubCell"/>
</dbReference>
<feature type="transmembrane region" description="Helical" evidence="6">
    <location>
        <begin position="189"/>
        <end position="206"/>
    </location>
</feature>
<feature type="transmembrane region" description="Helical" evidence="6">
    <location>
        <begin position="44"/>
        <end position="67"/>
    </location>
</feature>
<protein>
    <submittedName>
        <fullName evidence="7">Flippase</fullName>
    </submittedName>
</protein>
<accession>A0ABD5YH84</accession>
<feature type="transmembrane region" description="Helical" evidence="6">
    <location>
        <begin position="258"/>
        <end position="283"/>
    </location>
</feature>
<dbReference type="EMBL" id="JBHTAX010000001">
    <property type="protein sequence ID" value="MFC7188721.1"/>
    <property type="molecule type" value="Genomic_DNA"/>
</dbReference>
<evidence type="ECO:0000256" key="1">
    <source>
        <dbReference type="ARBA" id="ARBA00004651"/>
    </source>
</evidence>
<evidence type="ECO:0000256" key="6">
    <source>
        <dbReference type="SAM" id="Phobius"/>
    </source>
</evidence>
<evidence type="ECO:0000256" key="4">
    <source>
        <dbReference type="ARBA" id="ARBA00022989"/>
    </source>
</evidence>
<feature type="transmembrane region" description="Helical" evidence="6">
    <location>
        <begin position="12"/>
        <end position="32"/>
    </location>
</feature>
<feature type="transmembrane region" description="Helical" evidence="6">
    <location>
        <begin position="304"/>
        <end position="323"/>
    </location>
</feature>
<evidence type="ECO:0000256" key="2">
    <source>
        <dbReference type="ARBA" id="ARBA00022475"/>
    </source>
</evidence>
<dbReference type="Proteomes" id="UP001596417">
    <property type="component" value="Unassembled WGS sequence"/>
</dbReference>
<feature type="transmembrane region" description="Helical" evidence="6">
    <location>
        <begin position="122"/>
        <end position="142"/>
    </location>
</feature>
<keyword evidence="8" id="KW-1185">Reference proteome</keyword>
<dbReference type="InterPro" id="IPR050833">
    <property type="entry name" value="Poly_Biosynth_Transport"/>
</dbReference>
<dbReference type="PANTHER" id="PTHR30250:SF27">
    <property type="entry name" value="POLYSACCHARIDE BIOSYNTHESIS PROTEIN"/>
    <property type="match status" value="1"/>
</dbReference>
<feature type="transmembrane region" description="Helical" evidence="6">
    <location>
        <begin position="396"/>
        <end position="419"/>
    </location>
</feature>
<dbReference type="PANTHER" id="PTHR30250">
    <property type="entry name" value="PST FAMILY PREDICTED COLANIC ACID TRANSPORTER"/>
    <property type="match status" value="1"/>
</dbReference>
<feature type="transmembrane region" description="Helical" evidence="6">
    <location>
        <begin position="227"/>
        <end position="252"/>
    </location>
</feature>
<comment type="caution">
    <text evidence="7">The sequence shown here is derived from an EMBL/GenBank/DDBJ whole genome shotgun (WGS) entry which is preliminary data.</text>
</comment>
<name>A0ABD5YH84_9EURY</name>
<keyword evidence="4 6" id="KW-1133">Transmembrane helix</keyword>
<comment type="subcellular location">
    <subcellularLocation>
        <location evidence="1">Cell membrane</location>
        <topology evidence="1">Multi-pass membrane protein</topology>
    </subcellularLocation>
</comment>
<keyword evidence="5 6" id="KW-0472">Membrane</keyword>
<feature type="transmembrane region" description="Helical" evidence="6">
    <location>
        <begin position="162"/>
        <end position="183"/>
    </location>
</feature>
<reference evidence="7 8" key="1">
    <citation type="journal article" date="2019" name="Int. J. Syst. Evol. Microbiol.">
        <title>The Global Catalogue of Microorganisms (GCM) 10K type strain sequencing project: providing services to taxonomists for standard genome sequencing and annotation.</title>
        <authorList>
            <consortium name="The Broad Institute Genomics Platform"/>
            <consortium name="The Broad Institute Genome Sequencing Center for Infectious Disease"/>
            <person name="Wu L."/>
            <person name="Ma J."/>
        </authorList>
    </citation>
    <scope>NUCLEOTIDE SEQUENCE [LARGE SCALE GENOMIC DNA]</scope>
    <source>
        <strain evidence="7 8">RDMS1</strain>
    </source>
</reference>
<proteinExistence type="predicted"/>
<dbReference type="InterPro" id="IPR002797">
    <property type="entry name" value="Polysacc_synth"/>
</dbReference>
<feature type="transmembrane region" description="Helical" evidence="6">
    <location>
        <begin position="335"/>
        <end position="352"/>
    </location>
</feature>
<keyword evidence="2" id="KW-1003">Cell membrane</keyword>
<feature type="transmembrane region" description="Helical" evidence="6">
    <location>
        <begin position="431"/>
        <end position="453"/>
    </location>
</feature>
<evidence type="ECO:0000256" key="3">
    <source>
        <dbReference type="ARBA" id="ARBA00022692"/>
    </source>
</evidence>
<evidence type="ECO:0000313" key="8">
    <source>
        <dbReference type="Proteomes" id="UP001596417"/>
    </source>
</evidence>
<gene>
    <name evidence="7" type="ORF">ACFQL7_01875</name>
</gene>
<organism evidence="7 8">
    <name type="scientific">Halocatena marina</name>
    <dbReference type="NCBI Taxonomy" id="2934937"/>
    <lineage>
        <taxon>Archaea</taxon>
        <taxon>Methanobacteriati</taxon>
        <taxon>Methanobacteriota</taxon>
        <taxon>Stenosarchaea group</taxon>
        <taxon>Halobacteria</taxon>
        <taxon>Halobacteriales</taxon>
        <taxon>Natronomonadaceae</taxon>
        <taxon>Halocatena</taxon>
    </lineage>
</organism>
<dbReference type="Pfam" id="PF01943">
    <property type="entry name" value="Polysacc_synt"/>
    <property type="match status" value="1"/>
</dbReference>
<feature type="transmembrane region" description="Helical" evidence="6">
    <location>
        <begin position="459"/>
        <end position="481"/>
    </location>
</feature>
<evidence type="ECO:0000256" key="5">
    <source>
        <dbReference type="ARBA" id="ARBA00023136"/>
    </source>
</evidence>
<keyword evidence="3 6" id="KW-0812">Transmembrane</keyword>